<dbReference type="AlphaFoldDB" id="A0A2S5GHS1"/>
<sequence>MKKWVATVSLVAGISVLAACNNDSDEVIASTSAGDITKDEFYQEMKSSVGEQALQMMVLKQVLQEEYPVSEEEIDEEIESMKEQYGGEEQFNAIIAQQGYSEESFRETLVLNRLQENALVADVEVTEEEVQAEYDQRKKEVNARHILVEDEATALEVKQLLEDGGDFGELAKEYSIEPAAQESGGDLGFFGPGQMDPAFEEAAFSLEENEISDPVESSFGFHIIEVLETQEVETGSLDEMRDQIEHEIKLSKADQAQLTGIIQELLRDADIDIKDEDLSSSFDALLAEPQEMPIEETPVEEEQETDEE</sequence>
<dbReference type="InterPro" id="IPR037041">
    <property type="entry name" value="Trigger_fac_C_sf"/>
</dbReference>
<evidence type="ECO:0000256" key="5">
    <source>
        <dbReference type="ARBA" id="ARBA00022729"/>
    </source>
</evidence>
<proteinExistence type="inferred from homology"/>
<keyword evidence="16" id="KW-1185">Reference proteome</keyword>
<dbReference type="Gene3D" id="1.10.3120.10">
    <property type="entry name" value="Trigger factor, C-terminal domain"/>
    <property type="match status" value="1"/>
</dbReference>
<dbReference type="RefSeq" id="WP_104056563.1">
    <property type="nucleotide sequence ID" value="NZ_PREZ01000001.1"/>
</dbReference>
<evidence type="ECO:0000256" key="9">
    <source>
        <dbReference type="ARBA" id="ARBA00023235"/>
    </source>
</evidence>
<dbReference type="Pfam" id="PF13616">
    <property type="entry name" value="Rotamase_3"/>
    <property type="match status" value="1"/>
</dbReference>
<evidence type="ECO:0000256" key="7">
    <source>
        <dbReference type="ARBA" id="ARBA00023136"/>
    </source>
</evidence>
<accession>A0A2S5GHS1</accession>
<evidence type="ECO:0000313" key="15">
    <source>
        <dbReference type="EMBL" id="PPA72413.1"/>
    </source>
</evidence>
<dbReference type="Proteomes" id="UP000239047">
    <property type="component" value="Unassembled WGS sequence"/>
</dbReference>
<dbReference type="EMBL" id="PREZ01000001">
    <property type="protein sequence ID" value="PPA72413.1"/>
    <property type="molecule type" value="Genomic_DNA"/>
</dbReference>
<keyword evidence="8 11" id="KW-0564">Palmitate</keyword>
<reference evidence="15 16" key="1">
    <citation type="submission" date="2018-02" db="EMBL/GenBank/DDBJ databases">
        <title>Jeotgalibacillus proteolyticum sp. nov. a protease producing bacterium isolated from ocean sediments of Laizhou Bay.</title>
        <authorList>
            <person name="Li Y."/>
        </authorList>
    </citation>
    <scope>NUCLEOTIDE SEQUENCE [LARGE SCALE GENOMIC DNA]</scope>
    <source>
        <strain evidence="15 16">22-7</strain>
    </source>
</reference>
<keyword evidence="4 11" id="KW-1003">Cell membrane</keyword>
<comment type="function">
    <text evidence="11">Plays a major role in protein secretion by helping the post-translocational extracellular folding of several secreted proteins.</text>
</comment>
<feature type="domain" description="PpiC" evidence="14">
    <location>
        <begin position="138"/>
        <end position="228"/>
    </location>
</feature>
<organism evidence="15 16">
    <name type="scientific">Jeotgalibacillus proteolyticus</name>
    <dbReference type="NCBI Taxonomy" id="2082395"/>
    <lineage>
        <taxon>Bacteria</taxon>
        <taxon>Bacillati</taxon>
        <taxon>Bacillota</taxon>
        <taxon>Bacilli</taxon>
        <taxon>Bacillales</taxon>
        <taxon>Caryophanaceae</taxon>
        <taxon>Jeotgalibacillus</taxon>
    </lineage>
</organism>
<evidence type="ECO:0000256" key="3">
    <source>
        <dbReference type="ARBA" id="ARBA00006071"/>
    </source>
</evidence>
<feature type="region of interest" description="Disordered" evidence="12">
    <location>
        <begin position="282"/>
        <end position="308"/>
    </location>
</feature>
<comment type="similarity">
    <text evidence="3 11">Belongs to the PrsA family.</text>
</comment>
<dbReference type="HAMAP" id="MF_01145">
    <property type="entry name" value="Foldase_PrsA"/>
    <property type="match status" value="1"/>
</dbReference>
<dbReference type="PANTHER" id="PTHR47245">
    <property type="entry name" value="PEPTIDYLPROLYL ISOMERASE"/>
    <property type="match status" value="1"/>
</dbReference>
<evidence type="ECO:0000256" key="2">
    <source>
        <dbReference type="ARBA" id="ARBA00004193"/>
    </source>
</evidence>
<evidence type="ECO:0000256" key="8">
    <source>
        <dbReference type="ARBA" id="ARBA00023139"/>
    </source>
</evidence>
<evidence type="ECO:0000256" key="13">
    <source>
        <dbReference type="SAM" id="SignalP"/>
    </source>
</evidence>
<dbReference type="Gene3D" id="3.10.50.40">
    <property type="match status" value="1"/>
</dbReference>
<dbReference type="InterPro" id="IPR000297">
    <property type="entry name" value="PPIase_PpiC"/>
</dbReference>
<evidence type="ECO:0000256" key="10">
    <source>
        <dbReference type="ARBA" id="ARBA00023288"/>
    </source>
</evidence>
<dbReference type="SUPFAM" id="SSF109998">
    <property type="entry name" value="Triger factor/SurA peptide-binding domain-like"/>
    <property type="match status" value="1"/>
</dbReference>
<comment type="catalytic activity">
    <reaction evidence="1 11">
        <text>[protein]-peptidylproline (omega=180) = [protein]-peptidylproline (omega=0)</text>
        <dbReference type="Rhea" id="RHEA:16237"/>
        <dbReference type="Rhea" id="RHEA-COMP:10747"/>
        <dbReference type="Rhea" id="RHEA-COMP:10748"/>
        <dbReference type="ChEBI" id="CHEBI:83833"/>
        <dbReference type="ChEBI" id="CHEBI:83834"/>
        <dbReference type="EC" id="5.2.1.8"/>
    </reaction>
</comment>
<dbReference type="GO" id="GO:0003755">
    <property type="term" value="F:peptidyl-prolyl cis-trans isomerase activity"/>
    <property type="evidence" value="ECO:0007669"/>
    <property type="project" value="UniProtKB-UniRule"/>
</dbReference>
<evidence type="ECO:0000256" key="4">
    <source>
        <dbReference type="ARBA" id="ARBA00022475"/>
    </source>
</evidence>
<keyword evidence="9 11" id="KW-0413">Isomerase</keyword>
<dbReference type="InterPro" id="IPR023059">
    <property type="entry name" value="Foldase_PrsA"/>
</dbReference>
<dbReference type="PROSITE" id="PS51257">
    <property type="entry name" value="PROKAR_LIPOPROTEIN"/>
    <property type="match status" value="1"/>
</dbReference>
<dbReference type="PANTHER" id="PTHR47245:SF1">
    <property type="entry name" value="FOLDASE PROTEIN PRSA"/>
    <property type="match status" value="1"/>
</dbReference>
<dbReference type="InterPro" id="IPR050245">
    <property type="entry name" value="PrsA_foldase"/>
</dbReference>
<dbReference type="OrthoDB" id="14196at2"/>
<keyword evidence="10 11" id="KW-0449">Lipoprotein</keyword>
<evidence type="ECO:0000259" key="14">
    <source>
        <dbReference type="PROSITE" id="PS50198"/>
    </source>
</evidence>
<dbReference type="GO" id="GO:0005886">
    <property type="term" value="C:plasma membrane"/>
    <property type="evidence" value="ECO:0007669"/>
    <property type="project" value="UniProtKB-SubCell"/>
</dbReference>
<feature type="compositionally biased region" description="Acidic residues" evidence="12">
    <location>
        <begin position="293"/>
        <end position="308"/>
    </location>
</feature>
<name>A0A2S5GHS1_9BACL</name>
<keyword evidence="7 11" id="KW-0472">Membrane</keyword>
<comment type="subcellular location">
    <subcellularLocation>
        <location evidence="2 11">Cell membrane</location>
        <topology evidence="2 11">Lipid-anchor</topology>
    </subcellularLocation>
</comment>
<evidence type="ECO:0000256" key="12">
    <source>
        <dbReference type="SAM" id="MobiDB-lite"/>
    </source>
</evidence>
<keyword evidence="5 11" id="KW-0732">Signal</keyword>
<dbReference type="SUPFAM" id="SSF54534">
    <property type="entry name" value="FKBP-like"/>
    <property type="match status" value="1"/>
</dbReference>
<evidence type="ECO:0000256" key="1">
    <source>
        <dbReference type="ARBA" id="ARBA00000971"/>
    </source>
</evidence>
<evidence type="ECO:0000256" key="11">
    <source>
        <dbReference type="HAMAP-Rule" id="MF_01145"/>
    </source>
</evidence>
<dbReference type="EC" id="5.2.1.8" evidence="11"/>
<protein>
    <recommendedName>
        <fullName evidence="11">Foldase protein PrsA</fullName>
        <ecNumber evidence="11">5.2.1.8</ecNumber>
    </recommendedName>
</protein>
<gene>
    <name evidence="11" type="primary">prsA</name>
    <name evidence="15" type="ORF">C4B60_03285</name>
</gene>
<dbReference type="InterPro" id="IPR046357">
    <property type="entry name" value="PPIase_dom_sf"/>
</dbReference>
<dbReference type="GO" id="GO:0015031">
    <property type="term" value="P:protein transport"/>
    <property type="evidence" value="ECO:0007669"/>
    <property type="project" value="InterPro"/>
</dbReference>
<dbReference type="GO" id="GO:0006457">
    <property type="term" value="P:protein folding"/>
    <property type="evidence" value="ECO:0007669"/>
    <property type="project" value="UniProtKB-UniRule"/>
</dbReference>
<keyword evidence="6 11" id="KW-0697">Rotamase</keyword>
<feature type="signal peptide" evidence="13">
    <location>
        <begin position="1"/>
        <end position="18"/>
    </location>
</feature>
<feature type="chain" id="PRO_5038698956" description="Foldase protein PrsA" evidence="13">
    <location>
        <begin position="19"/>
        <end position="308"/>
    </location>
</feature>
<evidence type="ECO:0000256" key="6">
    <source>
        <dbReference type="ARBA" id="ARBA00023110"/>
    </source>
</evidence>
<evidence type="ECO:0000313" key="16">
    <source>
        <dbReference type="Proteomes" id="UP000239047"/>
    </source>
</evidence>
<comment type="caution">
    <text evidence="15">The sequence shown here is derived from an EMBL/GenBank/DDBJ whole genome shotgun (WGS) entry which is preliminary data.</text>
</comment>
<dbReference type="InterPro" id="IPR027304">
    <property type="entry name" value="Trigger_fact/SurA_dom_sf"/>
</dbReference>
<dbReference type="PROSITE" id="PS50198">
    <property type="entry name" value="PPIC_PPIASE_2"/>
    <property type="match status" value="1"/>
</dbReference>